<name>A0A3A2ZIA0_9EURO</name>
<dbReference type="SUPFAM" id="SSF50475">
    <property type="entry name" value="FMN-binding split barrel"/>
    <property type="match status" value="1"/>
</dbReference>
<dbReference type="InterPro" id="IPR012349">
    <property type="entry name" value="Split_barrel_FMN-bd"/>
</dbReference>
<evidence type="ECO:0000256" key="2">
    <source>
        <dbReference type="SAM" id="MobiDB-lite"/>
    </source>
</evidence>
<comment type="caution">
    <text evidence="4">The sequence shown here is derived from an EMBL/GenBank/DDBJ whole genome shotgun (WGS) entry which is preliminary data.</text>
</comment>
<evidence type="ECO:0000259" key="3">
    <source>
        <dbReference type="SMART" id="SM00903"/>
    </source>
</evidence>
<dbReference type="SMART" id="SM00903">
    <property type="entry name" value="Flavin_Reduct"/>
    <property type="match status" value="1"/>
</dbReference>
<keyword evidence="1" id="KW-0560">Oxidoreductase</keyword>
<keyword evidence="5" id="KW-1185">Reference proteome</keyword>
<protein>
    <submittedName>
        <fullName evidence="4">Oxidoreductase</fullName>
    </submittedName>
</protein>
<dbReference type="Pfam" id="PF01613">
    <property type="entry name" value="Flavin_Reduct"/>
    <property type="match status" value="1"/>
</dbReference>
<feature type="domain" description="Flavin reductase like" evidence="3">
    <location>
        <begin position="1"/>
        <end position="188"/>
    </location>
</feature>
<dbReference type="PANTHER" id="PTHR30466">
    <property type="entry name" value="FLAVIN REDUCTASE"/>
    <property type="match status" value="1"/>
</dbReference>
<sequence>MRRVPYPVSIITATDPTPSHHHHHNSNNPPELSYRGMTVSSFNTVTLIPEPVISFNVKRPSETLTALRSSGRFLAHLLAPNKATATLARDFSKGNHNLTILDGKGEFEFVGVDVESSHGGDGRKLKLPILRRRGANPPDGMEDFPFVFECRVMDKEMEVYDHTIVLATVVRALVEPPGVVGEGRKDLCLTYADTRFWGAGREI</sequence>
<dbReference type="Proteomes" id="UP000266188">
    <property type="component" value="Unassembled WGS sequence"/>
</dbReference>
<evidence type="ECO:0000313" key="4">
    <source>
        <dbReference type="EMBL" id="RJE17595.1"/>
    </source>
</evidence>
<dbReference type="GO" id="GO:0010181">
    <property type="term" value="F:FMN binding"/>
    <property type="evidence" value="ECO:0007669"/>
    <property type="project" value="InterPro"/>
</dbReference>
<dbReference type="InterPro" id="IPR002563">
    <property type="entry name" value="Flavin_Rdtase-like_dom"/>
</dbReference>
<dbReference type="OrthoDB" id="2015405at2759"/>
<dbReference type="EMBL" id="MVGC01000823">
    <property type="protein sequence ID" value="RJE17595.1"/>
    <property type="molecule type" value="Genomic_DNA"/>
</dbReference>
<dbReference type="Gene3D" id="2.30.110.10">
    <property type="entry name" value="Electron Transport, Fmn-binding Protein, Chain A"/>
    <property type="match status" value="1"/>
</dbReference>
<dbReference type="STRING" id="2070753.A0A3A2ZIA0"/>
<dbReference type="AlphaFoldDB" id="A0A3A2ZIA0"/>
<dbReference type="PANTHER" id="PTHR30466:SF1">
    <property type="entry name" value="FMN REDUCTASE (NADH) RUTF"/>
    <property type="match status" value="1"/>
</dbReference>
<reference evidence="5" key="1">
    <citation type="submission" date="2017-02" db="EMBL/GenBank/DDBJ databases">
        <authorList>
            <person name="Tafer H."/>
            <person name="Lopandic K."/>
        </authorList>
    </citation>
    <scope>NUCLEOTIDE SEQUENCE [LARGE SCALE GENOMIC DNA]</scope>
    <source>
        <strain evidence="5">CBS 366.77</strain>
    </source>
</reference>
<accession>A0A3A2ZIA0</accession>
<proteinExistence type="predicted"/>
<organism evidence="4 5">
    <name type="scientific">Aspergillus sclerotialis</name>
    <dbReference type="NCBI Taxonomy" id="2070753"/>
    <lineage>
        <taxon>Eukaryota</taxon>
        <taxon>Fungi</taxon>
        <taxon>Dikarya</taxon>
        <taxon>Ascomycota</taxon>
        <taxon>Pezizomycotina</taxon>
        <taxon>Eurotiomycetes</taxon>
        <taxon>Eurotiomycetidae</taxon>
        <taxon>Eurotiales</taxon>
        <taxon>Aspergillaceae</taxon>
        <taxon>Aspergillus</taxon>
        <taxon>Aspergillus subgen. Polypaecilum</taxon>
    </lineage>
</organism>
<gene>
    <name evidence="4" type="ORF">PHISCL_10067</name>
</gene>
<feature type="region of interest" description="Disordered" evidence="2">
    <location>
        <begin position="1"/>
        <end position="31"/>
    </location>
</feature>
<dbReference type="GO" id="GO:0042602">
    <property type="term" value="F:riboflavin reductase (NADPH) activity"/>
    <property type="evidence" value="ECO:0007669"/>
    <property type="project" value="TreeGrafter"/>
</dbReference>
<evidence type="ECO:0000256" key="1">
    <source>
        <dbReference type="ARBA" id="ARBA00023002"/>
    </source>
</evidence>
<dbReference type="InterPro" id="IPR050268">
    <property type="entry name" value="NADH-dep_flavin_reductase"/>
</dbReference>
<evidence type="ECO:0000313" key="5">
    <source>
        <dbReference type="Proteomes" id="UP000266188"/>
    </source>
</evidence>